<evidence type="ECO:0000256" key="7">
    <source>
        <dbReference type="ARBA" id="ARBA00023306"/>
    </source>
</evidence>
<keyword evidence="7 9" id="KW-0131">Cell cycle</keyword>
<dbReference type="GO" id="GO:0007059">
    <property type="term" value="P:chromosome segregation"/>
    <property type="evidence" value="ECO:0007669"/>
    <property type="project" value="InterPro"/>
</dbReference>
<keyword evidence="6 10" id="KW-0175">Coiled coil</keyword>
<evidence type="ECO:0000256" key="6">
    <source>
        <dbReference type="ARBA" id="ARBA00023054"/>
    </source>
</evidence>
<dbReference type="AlphaFoldDB" id="A0A2V0P1P4"/>
<evidence type="ECO:0000256" key="8">
    <source>
        <dbReference type="ARBA" id="ARBA00023328"/>
    </source>
</evidence>
<comment type="similarity">
    <text evidence="2 9">Belongs to the SPC25 family.</text>
</comment>
<evidence type="ECO:0000259" key="11">
    <source>
        <dbReference type="Pfam" id="PF08234"/>
    </source>
</evidence>
<keyword evidence="8 9" id="KW-0137">Centromere</keyword>
<comment type="subcellular location">
    <subcellularLocation>
        <location evidence="1">Chromosome</location>
        <location evidence="1">Centromere</location>
    </subcellularLocation>
    <subcellularLocation>
        <location evidence="9">Nucleus</location>
    </subcellularLocation>
    <subcellularLocation>
        <location evidence="9">Chromosome</location>
        <location evidence="9">Centromere</location>
        <location evidence="9">Kinetochore</location>
    </subcellularLocation>
</comment>
<feature type="coiled-coil region" evidence="10">
    <location>
        <begin position="40"/>
        <end position="67"/>
    </location>
</feature>
<evidence type="ECO:0000256" key="1">
    <source>
        <dbReference type="ARBA" id="ARBA00004584"/>
    </source>
</evidence>
<dbReference type="EMBL" id="BDRX01000044">
    <property type="protein sequence ID" value="GBF93798.1"/>
    <property type="molecule type" value="Genomic_DNA"/>
</dbReference>
<dbReference type="InterPro" id="IPR013255">
    <property type="entry name" value="Spc25_C"/>
</dbReference>
<evidence type="ECO:0000256" key="3">
    <source>
        <dbReference type="ARBA" id="ARBA00022454"/>
    </source>
</evidence>
<dbReference type="GO" id="GO:0031262">
    <property type="term" value="C:Ndc80 complex"/>
    <property type="evidence" value="ECO:0007669"/>
    <property type="project" value="InterPro"/>
</dbReference>
<evidence type="ECO:0000313" key="12">
    <source>
        <dbReference type="EMBL" id="GBF93798.1"/>
    </source>
</evidence>
<sequence length="230" mass="25976">MIDTDELQQELDKTQAAFKKWAAGTTRVANDCKASFLRGVRTASADVESLNERYYKLERQAAEVQQYMSRDVAERDALRSMSESLGGEKAALQRRLWQLRAELEAETAGAQAAEQELQRERSTQDNRLGALDKVLRLYASVLGLELVPGDEELNLIFRLIDPRDPARAFKFAVRVLEDNTYEVTSCEPRLDCLDELSGLLRQENRFADFVKAARRGFAALVKRETEGQGA</sequence>
<keyword evidence="4 9" id="KW-0132">Cell division</keyword>
<organism evidence="12 13">
    <name type="scientific">Raphidocelis subcapitata</name>
    <dbReference type="NCBI Taxonomy" id="307507"/>
    <lineage>
        <taxon>Eukaryota</taxon>
        <taxon>Viridiplantae</taxon>
        <taxon>Chlorophyta</taxon>
        <taxon>core chlorophytes</taxon>
        <taxon>Chlorophyceae</taxon>
        <taxon>CS clade</taxon>
        <taxon>Sphaeropleales</taxon>
        <taxon>Selenastraceae</taxon>
        <taxon>Raphidocelis</taxon>
    </lineage>
</organism>
<keyword evidence="13" id="KW-1185">Reference proteome</keyword>
<comment type="caution">
    <text evidence="12">The sequence shown here is derived from an EMBL/GenBank/DDBJ whole genome shotgun (WGS) entry which is preliminary data.</text>
</comment>
<dbReference type="InParanoid" id="A0A2V0P1P4"/>
<reference evidence="12 13" key="1">
    <citation type="journal article" date="2018" name="Sci. Rep.">
        <title>Raphidocelis subcapitata (=Pseudokirchneriella subcapitata) provides an insight into genome evolution and environmental adaptations in the Sphaeropleales.</title>
        <authorList>
            <person name="Suzuki S."/>
            <person name="Yamaguchi H."/>
            <person name="Nakajima N."/>
            <person name="Kawachi M."/>
        </authorList>
    </citation>
    <scope>NUCLEOTIDE SEQUENCE [LARGE SCALE GENOMIC DNA]</scope>
    <source>
        <strain evidence="12 13">NIES-35</strain>
    </source>
</reference>
<dbReference type="GO" id="GO:0051301">
    <property type="term" value="P:cell division"/>
    <property type="evidence" value="ECO:0007669"/>
    <property type="project" value="UniProtKB-UniRule"/>
</dbReference>
<name>A0A2V0P1P4_9CHLO</name>
<feature type="domain" description="Chromosome segregation protein Spc25 C-terminal" evidence="11">
    <location>
        <begin position="150"/>
        <end position="217"/>
    </location>
</feature>
<accession>A0A2V0P1P4</accession>
<dbReference type="Proteomes" id="UP000247498">
    <property type="component" value="Unassembled WGS sequence"/>
</dbReference>
<evidence type="ECO:0000256" key="10">
    <source>
        <dbReference type="SAM" id="Coils"/>
    </source>
</evidence>
<evidence type="ECO:0000256" key="2">
    <source>
        <dbReference type="ARBA" id="ARBA00006379"/>
    </source>
</evidence>
<dbReference type="PANTHER" id="PTHR14281:SF0">
    <property type="entry name" value="KINETOCHORE PROTEIN SPC25"/>
    <property type="match status" value="1"/>
</dbReference>
<feature type="coiled-coil region" evidence="10">
    <location>
        <begin position="96"/>
        <end position="123"/>
    </location>
</feature>
<dbReference type="Pfam" id="PF08234">
    <property type="entry name" value="Spindle_Spc25"/>
    <property type="match status" value="1"/>
</dbReference>
<protein>
    <recommendedName>
        <fullName evidence="9">Kinetochore protein SPC25</fullName>
    </recommendedName>
</protein>
<dbReference type="InterPro" id="IPR045143">
    <property type="entry name" value="Spc25"/>
</dbReference>
<comment type="function">
    <text evidence="9">Acts as a component of the essential kinetochore-associated NDC80 complex, which is required for chromosome segregation and spindle checkpoint activity.</text>
</comment>
<keyword evidence="5 9" id="KW-0498">Mitosis</keyword>
<evidence type="ECO:0000256" key="9">
    <source>
        <dbReference type="RuleBase" id="RU367150"/>
    </source>
</evidence>
<comment type="subunit">
    <text evidence="9">Component of the NDC80 complex.</text>
</comment>
<keyword evidence="9" id="KW-0995">Kinetochore</keyword>
<evidence type="ECO:0000256" key="4">
    <source>
        <dbReference type="ARBA" id="ARBA00022618"/>
    </source>
</evidence>
<dbReference type="Gene3D" id="3.30.457.50">
    <property type="entry name" value="Chromosome segregation protein Spc25"/>
    <property type="match status" value="1"/>
</dbReference>
<dbReference type="CDD" id="cd23784">
    <property type="entry name" value="RWD_Spc25"/>
    <property type="match status" value="1"/>
</dbReference>
<evidence type="ECO:0000313" key="13">
    <source>
        <dbReference type="Proteomes" id="UP000247498"/>
    </source>
</evidence>
<evidence type="ECO:0000256" key="5">
    <source>
        <dbReference type="ARBA" id="ARBA00022776"/>
    </source>
</evidence>
<dbReference type="OrthoDB" id="536533at2759"/>
<keyword evidence="3 9" id="KW-0158">Chromosome</keyword>
<dbReference type="PANTHER" id="PTHR14281">
    <property type="entry name" value="KINETOCHORE PROTEIN SPC25-RELATED"/>
    <property type="match status" value="1"/>
</dbReference>
<proteinExistence type="inferred from homology"/>
<dbReference type="STRING" id="307507.A0A2V0P1P4"/>
<dbReference type="GO" id="GO:0005634">
    <property type="term" value="C:nucleus"/>
    <property type="evidence" value="ECO:0007669"/>
    <property type="project" value="UniProtKB-SubCell"/>
</dbReference>
<keyword evidence="9" id="KW-0539">Nucleus</keyword>
<gene>
    <name evidence="12" type="ORF">Rsub_06130</name>
</gene>